<comment type="caution">
    <text evidence="3">The sequence shown here is derived from an EMBL/GenBank/DDBJ whole genome shotgun (WGS) entry which is preliminary data.</text>
</comment>
<evidence type="ECO:0000313" key="4">
    <source>
        <dbReference type="Proteomes" id="UP000638560"/>
    </source>
</evidence>
<evidence type="ECO:0000259" key="2">
    <source>
        <dbReference type="SMART" id="SM00470"/>
    </source>
</evidence>
<sequence length="432" mass="46882">MHGGRVGDSITTASTRADPSRPDAVCEEVRHGTIRPRAVRHYAPWGATSSAGESGHLGQHRQADQLEVLNGGNRHVSSGNHEGERKSPPLPRGGPGSEGRRHIALVAVSDLLPADSPRLAGEDLEHVRVLAESKDALPPIVVHRPTMRVVDGMHRLRAAALRGAARVRVVFIDGVDEADLFVLAVKANIAHGLPLTLAERRAAAARIVKSHPQMSDRTIARVTGLSDKTVRTIRSRAPEVPRLGARIGQDGKRRPLSSADGRRLAGEILRTNPRASLRQVAKAAGISVGTAHDVRRRMMRGEDPVAARRDVPSGRPVSLPVPTAKQIADEGGRIDRRGREAGSTESAALQDPGAVLEMLMRDPVLRYTDSGRALLRWLSIRQIHLEEQAGMLERVPPHCMGTVATYARRLAESWAQFASQLEQREQREQATA</sequence>
<accession>A0ABS0GR81</accession>
<dbReference type="SMART" id="SM00470">
    <property type="entry name" value="ParB"/>
    <property type="match status" value="1"/>
</dbReference>
<feature type="domain" description="ParB-like N-terminal" evidence="2">
    <location>
        <begin position="104"/>
        <end position="189"/>
    </location>
</feature>
<proteinExistence type="predicted"/>
<name>A0ABS0GR81_9ACTN</name>
<feature type="region of interest" description="Disordered" evidence="1">
    <location>
        <begin position="1"/>
        <end position="99"/>
    </location>
</feature>
<dbReference type="SUPFAM" id="SSF110849">
    <property type="entry name" value="ParB/Sulfiredoxin"/>
    <property type="match status" value="1"/>
</dbReference>
<dbReference type="Proteomes" id="UP000638560">
    <property type="component" value="Unassembled WGS sequence"/>
</dbReference>
<dbReference type="EMBL" id="JADPUN010000079">
    <property type="protein sequence ID" value="MBF9128529.1"/>
    <property type="molecule type" value="Genomic_DNA"/>
</dbReference>
<evidence type="ECO:0000313" key="3">
    <source>
        <dbReference type="EMBL" id="MBF9128529.1"/>
    </source>
</evidence>
<reference evidence="3 4" key="1">
    <citation type="submission" date="2020-11" db="EMBL/GenBank/DDBJ databases">
        <title>A novel isolate from a Black sea contaminated sediment with potential to produce alkanes: Plantactinospora alkalitolerans sp. nov.</title>
        <authorList>
            <person name="Carro L."/>
            <person name="Veyisoglu A."/>
            <person name="Guven K."/>
            <person name="Schumann P."/>
            <person name="Klenk H.-P."/>
            <person name="Sahin N."/>
        </authorList>
    </citation>
    <scope>NUCLEOTIDE SEQUENCE [LARGE SCALE GENOMIC DNA]</scope>
    <source>
        <strain evidence="3 4">S1510</strain>
    </source>
</reference>
<evidence type="ECO:0000256" key="1">
    <source>
        <dbReference type="SAM" id="MobiDB-lite"/>
    </source>
</evidence>
<keyword evidence="4" id="KW-1185">Reference proteome</keyword>
<organism evidence="3 4">
    <name type="scientific">Plantactinospora alkalitolerans</name>
    <dbReference type="NCBI Taxonomy" id="2789879"/>
    <lineage>
        <taxon>Bacteria</taxon>
        <taxon>Bacillati</taxon>
        <taxon>Actinomycetota</taxon>
        <taxon>Actinomycetes</taxon>
        <taxon>Micromonosporales</taxon>
        <taxon>Micromonosporaceae</taxon>
        <taxon>Plantactinospora</taxon>
    </lineage>
</organism>
<gene>
    <name evidence="3" type="ORF">I0C86_05930</name>
</gene>
<dbReference type="InterPro" id="IPR003115">
    <property type="entry name" value="ParB_N"/>
</dbReference>
<dbReference type="InterPro" id="IPR036086">
    <property type="entry name" value="ParB/Sulfiredoxin_sf"/>
</dbReference>
<dbReference type="Gene3D" id="3.90.1530.10">
    <property type="entry name" value="Conserved hypothetical protein from pyrococcus furiosus pfu- 392566-001, ParB domain"/>
    <property type="match status" value="1"/>
</dbReference>
<protein>
    <submittedName>
        <fullName evidence="3">ParB N-terminal domain-containing protein</fullName>
    </submittedName>
</protein>